<dbReference type="PANTHER" id="PTHR35400:SF3">
    <property type="entry name" value="SLL1072 PROTEIN"/>
    <property type="match status" value="1"/>
</dbReference>
<comment type="caution">
    <text evidence="2">The sequence shown here is derived from an EMBL/GenBank/DDBJ whole genome shotgun (WGS) entry which is preliminary data.</text>
</comment>
<dbReference type="GO" id="GO:0004519">
    <property type="term" value="F:endonuclease activity"/>
    <property type="evidence" value="ECO:0007669"/>
    <property type="project" value="UniProtKB-KW"/>
</dbReference>
<feature type="domain" description="Putative restriction endonuclease" evidence="1">
    <location>
        <begin position="22"/>
        <end position="181"/>
    </location>
</feature>
<keyword evidence="2" id="KW-0378">Hydrolase</keyword>
<dbReference type="OrthoDB" id="9799703at2"/>
<dbReference type="Proteomes" id="UP000295302">
    <property type="component" value="Unassembled WGS sequence"/>
</dbReference>
<dbReference type="RefSeq" id="WP_132623192.1">
    <property type="nucleotide sequence ID" value="NZ_SMKQ01000319.1"/>
</dbReference>
<evidence type="ECO:0000313" key="3">
    <source>
        <dbReference type="Proteomes" id="UP000295302"/>
    </source>
</evidence>
<dbReference type="SUPFAM" id="SSF52980">
    <property type="entry name" value="Restriction endonuclease-like"/>
    <property type="match status" value="1"/>
</dbReference>
<dbReference type="Pfam" id="PF05685">
    <property type="entry name" value="Uma2"/>
    <property type="match status" value="1"/>
</dbReference>
<sequence>MATIEPSTGRRFLPSAQAFTVDDLRELPDDGNRYELFNGSLLVSPSPTPLHQRIIYRLQRILDDAMPPGLEPLATVNVRVSDKDFYIPDLVVVREDDVKNVELMFAPGDILLAAEVVSPSTKMRDEMFKVEAYAKAGIPAYWRINPEEGPALYVHELKGKRYREPTVFKAGTAAGLATPFPISFDPANLVSDRR</sequence>
<dbReference type="Gene3D" id="3.90.1570.10">
    <property type="entry name" value="tt1808, chain A"/>
    <property type="match status" value="1"/>
</dbReference>
<gene>
    <name evidence="2" type="ORF">E1286_44990</name>
</gene>
<dbReference type="InterPro" id="IPR008538">
    <property type="entry name" value="Uma2"/>
</dbReference>
<keyword evidence="2" id="KW-0255">Endonuclease</keyword>
<evidence type="ECO:0000313" key="2">
    <source>
        <dbReference type="EMBL" id="TDD31377.1"/>
    </source>
</evidence>
<dbReference type="InterPro" id="IPR011335">
    <property type="entry name" value="Restrct_endonuc-II-like"/>
</dbReference>
<dbReference type="PANTHER" id="PTHR35400">
    <property type="entry name" value="SLR1083 PROTEIN"/>
    <property type="match status" value="1"/>
</dbReference>
<proteinExistence type="predicted"/>
<protein>
    <submittedName>
        <fullName evidence="2">Uma2 family endonuclease</fullName>
    </submittedName>
</protein>
<accession>A0A4V2YHN1</accession>
<name>A0A4V2YHN1_9ACTN</name>
<organism evidence="2 3">
    <name type="scientific">Nonomuraea terrae</name>
    <dbReference type="NCBI Taxonomy" id="2530383"/>
    <lineage>
        <taxon>Bacteria</taxon>
        <taxon>Bacillati</taxon>
        <taxon>Actinomycetota</taxon>
        <taxon>Actinomycetes</taxon>
        <taxon>Streptosporangiales</taxon>
        <taxon>Streptosporangiaceae</taxon>
        <taxon>Nonomuraea</taxon>
    </lineage>
</organism>
<dbReference type="CDD" id="cd06260">
    <property type="entry name" value="DUF820-like"/>
    <property type="match status" value="1"/>
</dbReference>
<evidence type="ECO:0000259" key="1">
    <source>
        <dbReference type="Pfam" id="PF05685"/>
    </source>
</evidence>
<reference evidence="2 3" key="1">
    <citation type="submission" date="2019-03" db="EMBL/GenBank/DDBJ databases">
        <title>Draft genome sequences of novel Actinobacteria.</title>
        <authorList>
            <person name="Sahin N."/>
            <person name="Ay H."/>
            <person name="Saygin H."/>
        </authorList>
    </citation>
    <scope>NUCLEOTIDE SEQUENCE [LARGE SCALE GENOMIC DNA]</scope>
    <source>
        <strain evidence="2 3">CH32</strain>
    </source>
</reference>
<dbReference type="InterPro" id="IPR012296">
    <property type="entry name" value="Nuclease_put_TT1808"/>
</dbReference>
<keyword evidence="3" id="KW-1185">Reference proteome</keyword>
<keyword evidence="2" id="KW-0540">Nuclease</keyword>
<dbReference type="AlphaFoldDB" id="A0A4V2YHN1"/>
<dbReference type="EMBL" id="SMKQ01000319">
    <property type="protein sequence ID" value="TDD31377.1"/>
    <property type="molecule type" value="Genomic_DNA"/>
</dbReference>